<feature type="domain" description="Zn(2)-C6 fungal-type" evidence="7">
    <location>
        <begin position="35"/>
        <end position="81"/>
    </location>
</feature>
<sequence length="718" mass="80058">MSVLRQDSSRSNSVASDEQTLASPVKSTTLRKNQACHQCRKQKRKCDARRPCKSCVRAHANVIANAVKRGKPFPARPDCVYDGDSPAVYDLGETVDLNERNELSGKILLASSTTGSTPVLDKHSQSPKTTANLPSSLFTQINQLNETTQPTPISVMDSLWSTDPSFNLPFEDIGGYGFVQPRPESSAAPEMLLDLPPLDLVCSLVDVCFENWPFARQMIHMPTFKQRVRLPPSDPSFPSVALLHGLCALGAVYLPQPGAPSEEIRPGEPVRGNLFRTDEQVSKVLEGMASFGEHQAMVAQIKALNDARTGKRYNLVKSPFLLLIFCSSQVVRKFADTHLRMLVVHDSHPWQCDSLIFSNRWADLWIISGNAIRLSIPLGLCGARGYDEILWGPNFGDTSYQNFKENVLPATTDFVELETRKRTFWMAFLTDRTHSSATAWPAALDELDIGQSFPYPLEVFESGLPPSTNGLPQKLCTPDMLTNHPPGLTDDGVLFLKSIEILSRVTVFNNRVRTRYADATNVPAAPAFRVLDDTITTYLQSIPREYENVVTMEGVRTLRAPALAMPHVQVLHLVLMESADVYSYRARILLHDPHCKLDDPNDFSTRQCLLASRAILNMTYQLQGTAVQFKLLPPTFVFLWAISGKSLLRSYAQSLKIADYTNALIFREEVRFLSHSAIRLGENLAIGLRHGMVLQDLMDRVDKMYPLPEGCVWPSPTV</sequence>
<reference evidence="8" key="1">
    <citation type="submission" date="2021-01" db="EMBL/GenBank/DDBJ databases">
        <authorList>
            <person name="Kaushik A."/>
        </authorList>
    </citation>
    <scope>NUCLEOTIDE SEQUENCE</scope>
    <source>
        <strain evidence="8">AG4-RS23</strain>
    </source>
</reference>
<dbReference type="InterPro" id="IPR001138">
    <property type="entry name" value="Zn2Cys6_DnaBD"/>
</dbReference>
<dbReference type="InterPro" id="IPR036864">
    <property type="entry name" value="Zn2-C6_fun-type_DNA-bd_sf"/>
</dbReference>
<gene>
    <name evidence="8" type="ORF">RDB_LOCUS106954</name>
</gene>
<evidence type="ECO:0000256" key="5">
    <source>
        <dbReference type="ARBA" id="ARBA00023242"/>
    </source>
</evidence>
<keyword evidence="5" id="KW-0539">Nucleus</keyword>
<dbReference type="SMART" id="SM00906">
    <property type="entry name" value="Fungal_trans"/>
    <property type="match status" value="1"/>
</dbReference>
<feature type="region of interest" description="Disordered" evidence="6">
    <location>
        <begin position="1"/>
        <end position="27"/>
    </location>
</feature>
<feature type="region of interest" description="Disordered" evidence="6">
    <location>
        <begin position="114"/>
        <end position="133"/>
    </location>
</feature>
<comment type="caution">
    <text evidence="8">The sequence shown here is derived from an EMBL/GenBank/DDBJ whole genome shotgun (WGS) entry which is preliminary data.</text>
</comment>
<dbReference type="GO" id="GO:0006351">
    <property type="term" value="P:DNA-templated transcription"/>
    <property type="evidence" value="ECO:0007669"/>
    <property type="project" value="InterPro"/>
</dbReference>
<organism evidence="8 9">
    <name type="scientific">Rhizoctonia solani</name>
    <dbReference type="NCBI Taxonomy" id="456999"/>
    <lineage>
        <taxon>Eukaryota</taxon>
        <taxon>Fungi</taxon>
        <taxon>Dikarya</taxon>
        <taxon>Basidiomycota</taxon>
        <taxon>Agaricomycotina</taxon>
        <taxon>Agaricomycetes</taxon>
        <taxon>Cantharellales</taxon>
        <taxon>Ceratobasidiaceae</taxon>
        <taxon>Rhizoctonia</taxon>
    </lineage>
</organism>
<accession>A0A8H3CIR8</accession>
<dbReference type="GO" id="GO:0003677">
    <property type="term" value="F:DNA binding"/>
    <property type="evidence" value="ECO:0007669"/>
    <property type="project" value="InterPro"/>
</dbReference>
<dbReference type="PROSITE" id="PS50048">
    <property type="entry name" value="ZN2_CY6_FUNGAL_2"/>
    <property type="match status" value="1"/>
</dbReference>
<keyword evidence="2" id="KW-0479">Metal-binding</keyword>
<evidence type="ECO:0000256" key="4">
    <source>
        <dbReference type="ARBA" id="ARBA00023163"/>
    </source>
</evidence>
<dbReference type="Pfam" id="PF00172">
    <property type="entry name" value="Zn_clus"/>
    <property type="match status" value="1"/>
</dbReference>
<dbReference type="CDD" id="cd00067">
    <property type="entry name" value="GAL4"/>
    <property type="match status" value="1"/>
</dbReference>
<dbReference type="PANTHER" id="PTHR47338:SF29">
    <property type="entry name" value="ZN(2)-C6 FUNGAL-TYPE DOMAIN-CONTAINING PROTEIN"/>
    <property type="match status" value="1"/>
</dbReference>
<comment type="subcellular location">
    <subcellularLocation>
        <location evidence="1">Nucleus</location>
    </subcellularLocation>
</comment>
<dbReference type="SUPFAM" id="SSF57701">
    <property type="entry name" value="Zn2/Cys6 DNA-binding domain"/>
    <property type="match status" value="1"/>
</dbReference>
<keyword evidence="3" id="KW-0805">Transcription regulation</keyword>
<evidence type="ECO:0000313" key="8">
    <source>
        <dbReference type="EMBL" id="CAE6487479.1"/>
    </source>
</evidence>
<keyword evidence="4" id="KW-0804">Transcription</keyword>
<evidence type="ECO:0000256" key="3">
    <source>
        <dbReference type="ARBA" id="ARBA00023015"/>
    </source>
</evidence>
<dbReference type="GO" id="GO:0000981">
    <property type="term" value="F:DNA-binding transcription factor activity, RNA polymerase II-specific"/>
    <property type="evidence" value="ECO:0007669"/>
    <property type="project" value="InterPro"/>
</dbReference>
<evidence type="ECO:0000259" key="7">
    <source>
        <dbReference type="PROSITE" id="PS50048"/>
    </source>
</evidence>
<evidence type="ECO:0000256" key="2">
    <source>
        <dbReference type="ARBA" id="ARBA00022723"/>
    </source>
</evidence>
<dbReference type="GO" id="GO:0008270">
    <property type="term" value="F:zinc ion binding"/>
    <property type="evidence" value="ECO:0007669"/>
    <property type="project" value="InterPro"/>
</dbReference>
<evidence type="ECO:0000256" key="1">
    <source>
        <dbReference type="ARBA" id="ARBA00004123"/>
    </source>
</evidence>
<dbReference type="AlphaFoldDB" id="A0A8H3CIR8"/>
<protein>
    <recommendedName>
        <fullName evidence="7">Zn(2)-C6 fungal-type domain-containing protein</fullName>
    </recommendedName>
</protein>
<evidence type="ECO:0000313" key="9">
    <source>
        <dbReference type="Proteomes" id="UP000663861"/>
    </source>
</evidence>
<dbReference type="PANTHER" id="PTHR47338">
    <property type="entry name" value="ZN(II)2CYS6 TRANSCRIPTION FACTOR (EUROFUNG)-RELATED"/>
    <property type="match status" value="1"/>
</dbReference>
<dbReference type="InterPro" id="IPR007219">
    <property type="entry name" value="XnlR_reg_dom"/>
</dbReference>
<dbReference type="CDD" id="cd12148">
    <property type="entry name" value="fungal_TF_MHR"/>
    <property type="match status" value="1"/>
</dbReference>
<proteinExistence type="predicted"/>
<name>A0A8H3CIR8_9AGAM</name>
<dbReference type="Pfam" id="PF04082">
    <property type="entry name" value="Fungal_trans"/>
    <property type="match status" value="1"/>
</dbReference>
<dbReference type="Proteomes" id="UP000663861">
    <property type="component" value="Unassembled WGS sequence"/>
</dbReference>
<dbReference type="Gene3D" id="4.10.240.10">
    <property type="entry name" value="Zn(2)-C6 fungal-type DNA-binding domain"/>
    <property type="match status" value="1"/>
</dbReference>
<evidence type="ECO:0000256" key="6">
    <source>
        <dbReference type="SAM" id="MobiDB-lite"/>
    </source>
</evidence>
<dbReference type="GO" id="GO:0005634">
    <property type="term" value="C:nucleus"/>
    <property type="evidence" value="ECO:0007669"/>
    <property type="project" value="UniProtKB-SubCell"/>
</dbReference>
<dbReference type="InterPro" id="IPR050815">
    <property type="entry name" value="TF_fung"/>
</dbReference>
<dbReference type="EMBL" id="CAJMWY010002338">
    <property type="protein sequence ID" value="CAE6487479.1"/>
    <property type="molecule type" value="Genomic_DNA"/>
</dbReference>